<gene>
    <name evidence="15" type="primary">nadC</name>
    <name evidence="15" type="ordered locus">P9211_02061</name>
</gene>
<dbReference type="RefSeq" id="WP_012194762.1">
    <property type="nucleotide sequence ID" value="NC_009976.1"/>
</dbReference>
<feature type="domain" description="Quinolinate phosphoribosyl transferase C-terminal" evidence="13">
    <location>
        <begin position="109"/>
        <end position="285"/>
    </location>
</feature>
<comment type="similarity">
    <text evidence="3 12">Belongs to the NadC/ModD family.</text>
</comment>
<evidence type="ECO:0000256" key="8">
    <source>
        <dbReference type="ARBA" id="ARBA00022679"/>
    </source>
</evidence>
<dbReference type="PANTHER" id="PTHR32179:SF4">
    <property type="entry name" value="PYROPHOSPHORYLASE MODD-RELATED"/>
    <property type="match status" value="1"/>
</dbReference>
<evidence type="ECO:0000256" key="12">
    <source>
        <dbReference type="PIRNR" id="PIRNR006250"/>
    </source>
</evidence>
<name>A9BDF1_PROM4</name>
<dbReference type="UniPathway" id="UPA00253">
    <property type="reaction ID" value="UER00331"/>
</dbReference>
<dbReference type="HOGENOM" id="CLU_039622_0_1_3"/>
<keyword evidence="6" id="KW-0662">Pyridine nucleotide biosynthesis</keyword>
<dbReference type="eggNOG" id="COG0157">
    <property type="taxonomic scope" value="Bacteria"/>
</dbReference>
<dbReference type="PANTHER" id="PTHR32179">
    <property type="entry name" value="NICOTINATE-NUCLEOTIDE PYROPHOSPHORYLASE [CARBOXYLATING]"/>
    <property type="match status" value="1"/>
</dbReference>
<reference evidence="15 16" key="1">
    <citation type="journal article" date="2007" name="PLoS Genet.">
        <title>Patterns and implications of gene gain and loss in the evolution of Prochlorococcus.</title>
        <authorList>
            <person name="Kettler G.C."/>
            <person name="Martiny A.C."/>
            <person name="Huang K."/>
            <person name="Zucker J."/>
            <person name="Coleman M.L."/>
            <person name="Rodrigue S."/>
            <person name="Chen F."/>
            <person name="Lapidus A."/>
            <person name="Ferriera S."/>
            <person name="Johnson J."/>
            <person name="Steglich C."/>
            <person name="Church G.M."/>
            <person name="Richardson P."/>
            <person name="Chisholm S.W."/>
        </authorList>
    </citation>
    <scope>NUCLEOTIDE SEQUENCE [LARGE SCALE GENOMIC DNA]</scope>
    <source>
        <strain evidence="16">MIT 9211</strain>
    </source>
</reference>
<dbReference type="NCBIfam" id="TIGR00078">
    <property type="entry name" value="nadC"/>
    <property type="match status" value="1"/>
</dbReference>
<dbReference type="InterPro" id="IPR027277">
    <property type="entry name" value="NadC/ModD"/>
</dbReference>
<keyword evidence="16" id="KW-1185">Reference proteome</keyword>
<dbReference type="Gene3D" id="3.20.20.70">
    <property type="entry name" value="Aldolase class I"/>
    <property type="match status" value="1"/>
</dbReference>
<dbReference type="InterPro" id="IPR036068">
    <property type="entry name" value="Nicotinate_pribotase-like_C"/>
</dbReference>
<keyword evidence="8 12" id="KW-0808">Transferase</keyword>
<dbReference type="GO" id="GO:0005737">
    <property type="term" value="C:cytoplasm"/>
    <property type="evidence" value="ECO:0007669"/>
    <property type="project" value="TreeGrafter"/>
</dbReference>
<dbReference type="FunFam" id="3.20.20.70:FF:000030">
    <property type="entry name" value="Nicotinate-nucleotide pyrophosphorylase, carboxylating"/>
    <property type="match status" value="1"/>
</dbReference>
<dbReference type="SUPFAM" id="SSF51690">
    <property type="entry name" value="Nicotinate/Quinolinate PRTase C-terminal domain-like"/>
    <property type="match status" value="1"/>
</dbReference>
<comment type="catalytic activity">
    <reaction evidence="10">
        <text>nicotinate beta-D-ribonucleotide + CO2 + diphosphate = quinolinate + 5-phospho-alpha-D-ribose 1-diphosphate + 2 H(+)</text>
        <dbReference type="Rhea" id="RHEA:12733"/>
        <dbReference type="ChEBI" id="CHEBI:15378"/>
        <dbReference type="ChEBI" id="CHEBI:16526"/>
        <dbReference type="ChEBI" id="CHEBI:29959"/>
        <dbReference type="ChEBI" id="CHEBI:33019"/>
        <dbReference type="ChEBI" id="CHEBI:57502"/>
        <dbReference type="ChEBI" id="CHEBI:58017"/>
        <dbReference type="EC" id="2.4.2.19"/>
    </reaction>
</comment>
<dbReference type="AlphaFoldDB" id="A9BDF1"/>
<dbReference type="InterPro" id="IPR004393">
    <property type="entry name" value="NadC"/>
</dbReference>
<dbReference type="FunFam" id="3.90.1170.20:FF:000001">
    <property type="entry name" value="Nicotinate-nucleotide diphosphorylase (Carboxylating)"/>
    <property type="match status" value="1"/>
</dbReference>
<dbReference type="Pfam" id="PF01729">
    <property type="entry name" value="QRPTase_C"/>
    <property type="match status" value="1"/>
</dbReference>
<evidence type="ECO:0000256" key="11">
    <source>
        <dbReference type="ARBA" id="ARBA00069173"/>
    </source>
</evidence>
<dbReference type="OrthoDB" id="9782546at2"/>
<evidence type="ECO:0000256" key="4">
    <source>
        <dbReference type="ARBA" id="ARBA00011218"/>
    </source>
</evidence>
<dbReference type="CDD" id="cd01572">
    <property type="entry name" value="QPRTase"/>
    <property type="match status" value="1"/>
</dbReference>
<keyword evidence="7 12" id="KW-0328">Glycosyltransferase</keyword>
<dbReference type="STRING" id="93059.P9211_02061"/>
<evidence type="ECO:0000256" key="3">
    <source>
        <dbReference type="ARBA" id="ARBA00009400"/>
    </source>
</evidence>
<evidence type="ECO:0000256" key="7">
    <source>
        <dbReference type="ARBA" id="ARBA00022676"/>
    </source>
</evidence>
<sequence>MHLNTPTINRLIDIWLDEDLGKGDLTQSAIHEQIVSANWIAKKTGIFCSGPLVKKVFQRLNPSVQVQLLVEEGESFEAGQIILELKGPTSALLAGERTALNIAMHLSGIATATAKLVLDLENTGIHLVDTRKTTPGLRLLEKYAVRCGGGTNHRLGLDDAAMLKENHIAWSEGIGQAIAALKSSIPWTSKIIVEAETPLQAEEAVLLGADAILLDEMSPAEVHLLVPRLRELAAKNTKTRTSNQVVIEVSGIDPANIKSYANTGIDLISSSSPITQSSWIDFSMRFNIDDTCK</sequence>
<dbReference type="PIRSF" id="PIRSF006250">
    <property type="entry name" value="NadC_ModD"/>
    <property type="match status" value="1"/>
</dbReference>
<comment type="subunit">
    <text evidence="4">Hexamer formed by 3 homodimers.</text>
</comment>
<evidence type="ECO:0000313" key="16">
    <source>
        <dbReference type="Proteomes" id="UP000000788"/>
    </source>
</evidence>
<protein>
    <recommendedName>
        <fullName evidence="11">Probable nicotinate-nucleotide pyrophosphorylase [carboxylating]</fullName>
        <ecNumber evidence="5">2.4.2.19</ecNumber>
    </recommendedName>
    <alternativeName>
        <fullName evidence="9">Quinolinate phosphoribosyltransferase [decarboxylating]</fullName>
    </alternativeName>
</protein>
<comment type="pathway">
    <text evidence="2">Cofactor biosynthesis; NAD(+) biosynthesis; nicotinate D-ribonucleotide from quinolinate: step 1/1.</text>
</comment>
<dbReference type="GO" id="GO:0034213">
    <property type="term" value="P:quinolinate catabolic process"/>
    <property type="evidence" value="ECO:0007669"/>
    <property type="project" value="TreeGrafter"/>
</dbReference>
<evidence type="ECO:0000259" key="14">
    <source>
        <dbReference type="Pfam" id="PF02749"/>
    </source>
</evidence>
<evidence type="ECO:0000256" key="2">
    <source>
        <dbReference type="ARBA" id="ARBA00004893"/>
    </source>
</evidence>
<dbReference type="EMBL" id="CP000878">
    <property type="protein sequence ID" value="ABX08137.1"/>
    <property type="molecule type" value="Genomic_DNA"/>
</dbReference>
<dbReference type="InterPro" id="IPR037128">
    <property type="entry name" value="Quinolinate_PRibosylTase_N_sf"/>
</dbReference>
<evidence type="ECO:0000259" key="13">
    <source>
        <dbReference type="Pfam" id="PF01729"/>
    </source>
</evidence>
<dbReference type="GO" id="GO:0009435">
    <property type="term" value="P:NAD+ biosynthetic process"/>
    <property type="evidence" value="ECO:0007669"/>
    <property type="project" value="UniProtKB-UniPathway"/>
</dbReference>
<dbReference type="InterPro" id="IPR002638">
    <property type="entry name" value="Quinolinate_PRibosylTrfase_C"/>
</dbReference>
<proteinExistence type="inferred from homology"/>
<dbReference type="SUPFAM" id="SSF54675">
    <property type="entry name" value="Nicotinate/Quinolinate PRTase N-terminal domain-like"/>
    <property type="match status" value="1"/>
</dbReference>
<evidence type="ECO:0000313" key="15">
    <source>
        <dbReference type="EMBL" id="ABX08137.1"/>
    </source>
</evidence>
<dbReference type="EC" id="2.4.2.19" evidence="5"/>
<accession>A9BDF1</accession>
<evidence type="ECO:0000256" key="6">
    <source>
        <dbReference type="ARBA" id="ARBA00022642"/>
    </source>
</evidence>
<dbReference type="InterPro" id="IPR013785">
    <property type="entry name" value="Aldolase_TIM"/>
</dbReference>
<dbReference type="Gene3D" id="3.90.1170.20">
    <property type="entry name" value="Quinolinate phosphoribosyl transferase, N-terminal domain"/>
    <property type="match status" value="1"/>
</dbReference>
<evidence type="ECO:0000256" key="9">
    <source>
        <dbReference type="ARBA" id="ARBA00033102"/>
    </source>
</evidence>
<evidence type="ECO:0000256" key="10">
    <source>
        <dbReference type="ARBA" id="ARBA00047445"/>
    </source>
</evidence>
<dbReference type="KEGG" id="pmj:P9211_02061"/>
<organism evidence="15 16">
    <name type="scientific">Prochlorococcus marinus (strain MIT 9211)</name>
    <dbReference type="NCBI Taxonomy" id="93059"/>
    <lineage>
        <taxon>Bacteria</taxon>
        <taxon>Bacillati</taxon>
        <taxon>Cyanobacteriota</taxon>
        <taxon>Cyanophyceae</taxon>
        <taxon>Synechococcales</taxon>
        <taxon>Prochlorococcaceae</taxon>
        <taxon>Prochlorococcus</taxon>
    </lineage>
</organism>
<feature type="domain" description="Quinolinate phosphoribosyl transferase N-terminal" evidence="14">
    <location>
        <begin position="24"/>
        <end position="107"/>
    </location>
</feature>
<dbReference type="Proteomes" id="UP000000788">
    <property type="component" value="Chromosome"/>
</dbReference>
<comment type="function">
    <text evidence="1">Involved in the catabolism of quinolinic acid (QA).</text>
</comment>
<dbReference type="Pfam" id="PF02749">
    <property type="entry name" value="QRPTase_N"/>
    <property type="match status" value="1"/>
</dbReference>
<dbReference type="InterPro" id="IPR022412">
    <property type="entry name" value="Quinolinate_PRibosylTrfase_N"/>
</dbReference>
<dbReference type="GO" id="GO:0004514">
    <property type="term" value="F:nicotinate-nucleotide diphosphorylase (carboxylating) activity"/>
    <property type="evidence" value="ECO:0007669"/>
    <property type="project" value="UniProtKB-EC"/>
</dbReference>
<evidence type="ECO:0000256" key="5">
    <source>
        <dbReference type="ARBA" id="ARBA00011944"/>
    </source>
</evidence>
<evidence type="ECO:0000256" key="1">
    <source>
        <dbReference type="ARBA" id="ARBA00003237"/>
    </source>
</evidence>